<dbReference type="InterPro" id="IPR059000">
    <property type="entry name" value="ATPase_P-type_domA"/>
</dbReference>
<sequence>MEQFAREYDEITGLTSIEVKERINNGQVNKIPEVPSRTIWEILKANLFNKFNVLNTVLALMVIIAGAPKEAIFAVVIFTNTILGVFQEVKAKRTLEKLALLNKLHANVLRDKKVINIDINDVVMDDVILLNPGDQVVADTIVMSGSEFEVDESMLTGESDTICKLPGDKVYSGSFVKSGSGYTKVVEIGENTYIAKLSKEAKKFKVIHSQLQEAIDKILKILIWLIIPIGILLVTTQLISNDKSWQESIISATAGIVGMIPEGLVLLTTLTFVAGVVRLSKWNTLVQELPATEVLARVDTLCLDKTGTITEGDLRLGDVINLCNKEDEEIHEELAAVVNSLPNTNATQKAILDKYDKNPNWNIINNIAFSSARKWCGIEFESHGVYIMGAPEMILKSNYESIKDKVELQASQGKRVLLLANFKGEDFDVDLNGIVEPEALIILEDVIRKDAPETLEYFKQQGVQLKIISGDNPLTVSAVAKKAGVDGAENYIDASEISSDDKEVEKVLEKNTVFGRVTPHQKRDFVKALQRKGHIVAMTGDGINDVLALKESDCGISMASGSDATKAVAQLVLLESNFNALPEVVSEGRRMINNLEMVSELFLTKAIYSVILSVIFSLLLLPYPFTPIQLSLVASISIGIPSFFLALGPNKERVKGDYLNRVLKAAISNGIVISVFITIIFISTYRVSMSVEAARSLSVIVLGGISLFILAKLAKPFNYLKLILVCVTMGVFLATFFIPVSKSIFNLSLEGFGNVVFATLLIFTSLPMISMVRDSYSKIKKKIRDKKSKN</sequence>
<dbReference type="InterPro" id="IPR044492">
    <property type="entry name" value="P_typ_ATPase_HD_dom"/>
</dbReference>
<dbReference type="PRINTS" id="PR00119">
    <property type="entry name" value="CATATPASE"/>
</dbReference>
<feature type="transmembrane region" description="Helical" evidence="6">
    <location>
        <begin position="752"/>
        <end position="772"/>
    </location>
</feature>
<dbReference type="Proteomes" id="UP000184526">
    <property type="component" value="Unassembled WGS sequence"/>
</dbReference>
<keyword evidence="9" id="KW-1185">Reference proteome</keyword>
<dbReference type="InterPro" id="IPR018303">
    <property type="entry name" value="ATPase_P-typ_P_site"/>
</dbReference>
<dbReference type="InterPro" id="IPR023214">
    <property type="entry name" value="HAD_sf"/>
</dbReference>
<protein>
    <submittedName>
        <fullName evidence="8">Cation-transporting ATPase E</fullName>
    </submittedName>
</protein>
<accession>A0A1M5XJQ9</accession>
<dbReference type="PROSITE" id="PS00154">
    <property type="entry name" value="ATPASE_E1_E2"/>
    <property type="match status" value="1"/>
</dbReference>
<dbReference type="InterPro" id="IPR001757">
    <property type="entry name" value="P_typ_ATPase"/>
</dbReference>
<dbReference type="SFLD" id="SFLDG00002">
    <property type="entry name" value="C1.7:_P-type_atpase_like"/>
    <property type="match status" value="1"/>
</dbReference>
<feature type="transmembrane region" description="Helical" evidence="6">
    <location>
        <begin position="628"/>
        <end position="647"/>
    </location>
</feature>
<dbReference type="InterPro" id="IPR036412">
    <property type="entry name" value="HAD-like_sf"/>
</dbReference>
<dbReference type="SFLD" id="SFLDS00003">
    <property type="entry name" value="Haloacid_Dehalogenase"/>
    <property type="match status" value="1"/>
</dbReference>
<feature type="transmembrane region" description="Helical" evidence="6">
    <location>
        <begin position="221"/>
        <end position="240"/>
    </location>
</feature>
<keyword evidence="5 6" id="KW-0472">Membrane</keyword>
<evidence type="ECO:0000259" key="7">
    <source>
        <dbReference type="Pfam" id="PF00122"/>
    </source>
</evidence>
<evidence type="ECO:0000256" key="2">
    <source>
        <dbReference type="ARBA" id="ARBA00022692"/>
    </source>
</evidence>
<dbReference type="Gene3D" id="3.40.1110.10">
    <property type="entry name" value="Calcium-transporting ATPase, cytoplasmic domain N"/>
    <property type="match status" value="1"/>
</dbReference>
<feature type="domain" description="P-type ATPase A" evidence="7">
    <location>
        <begin position="103"/>
        <end position="200"/>
    </location>
</feature>
<keyword evidence="2 6" id="KW-0812">Transmembrane</keyword>
<feature type="transmembrane region" description="Helical" evidence="6">
    <location>
        <begin position="252"/>
        <end position="277"/>
    </location>
</feature>
<dbReference type="EMBL" id="FQXP01000008">
    <property type="protein sequence ID" value="SHH99503.1"/>
    <property type="molecule type" value="Genomic_DNA"/>
</dbReference>
<dbReference type="SUPFAM" id="SSF56784">
    <property type="entry name" value="HAD-like"/>
    <property type="match status" value="1"/>
</dbReference>
<keyword evidence="3" id="KW-1278">Translocase</keyword>
<evidence type="ECO:0000313" key="9">
    <source>
        <dbReference type="Proteomes" id="UP000184526"/>
    </source>
</evidence>
<dbReference type="RefSeq" id="WP_072832131.1">
    <property type="nucleotide sequence ID" value="NZ_FQXP01000008.1"/>
</dbReference>
<dbReference type="AlphaFoldDB" id="A0A1M5XJQ9"/>
<dbReference type="InterPro" id="IPR023299">
    <property type="entry name" value="ATPase_P-typ_cyto_dom_N"/>
</dbReference>
<dbReference type="Gene3D" id="3.40.50.1000">
    <property type="entry name" value="HAD superfamily/HAD-like"/>
    <property type="match status" value="1"/>
</dbReference>
<dbReference type="PANTHER" id="PTHR42861">
    <property type="entry name" value="CALCIUM-TRANSPORTING ATPASE"/>
    <property type="match status" value="1"/>
</dbReference>
<evidence type="ECO:0000256" key="4">
    <source>
        <dbReference type="ARBA" id="ARBA00022989"/>
    </source>
</evidence>
<gene>
    <name evidence="8" type="ORF">SAMN02745196_02274</name>
</gene>
<dbReference type="SUPFAM" id="SSF81653">
    <property type="entry name" value="Calcium ATPase, transduction domain A"/>
    <property type="match status" value="1"/>
</dbReference>
<dbReference type="SUPFAM" id="SSF81665">
    <property type="entry name" value="Calcium ATPase, transmembrane domain M"/>
    <property type="match status" value="1"/>
</dbReference>
<feature type="transmembrane region" description="Helical" evidence="6">
    <location>
        <begin position="693"/>
        <end position="710"/>
    </location>
</feature>
<reference evidence="8 9" key="1">
    <citation type="submission" date="2016-11" db="EMBL/GenBank/DDBJ databases">
        <authorList>
            <person name="Jaros S."/>
            <person name="Januszkiewicz K."/>
            <person name="Wedrychowicz H."/>
        </authorList>
    </citation>
    <scope>NUCLEOTIDE SEQUENCE [LARGE SCALE GENOMIC DNA]</scope>
    <source>
        <strain evidence="8 9">DSM 3089</strain>
    </source>
</reference>
<dbReference type="Gene3D" id="1.20.1110.10">
    <property type="entry name" value="Calcium-transporting ATPase, transmembrane domain"/>
    <property type="match status" value="1"/>
</dbReference>
<feature type="transmembrane region" description="Helical" evidence="6">
    <location>
        <begin position="667"/>
        <end position="687"/>
    </location>
</feature>
<dbReference type="Gene3D" id="2.70.150.10">
    <property type="entry name" value="Calcium-transporting ATPase, cytoplasmic transduction domain A"/>
    <property type="match status" value="1"/>
</dbReference>
<dbReference type="InterPro" id="IPR008250">
    <property type="entry name" value="ATPase_P-typ_transduc_dom_A_sf"/>
</dbReference>
<dbReference type="Pfam" id="PF00702">
    <property type="entry name" value="Hydrolase"/>
    <property type="match status" value="1"/>
</dbReference>
<dbReference type="GO" id="GO:0005524">
    <property type="term" value="F:ATP binding"/>
    <property type="evidence" value="ECO:0007669"/>
    <property type="project" value="UniProtKB-KW"/>
</dbReference>
<dbReference type="GO" id="GO:0016887">
    <property type="term" value="F:ATP hydrolysis activity"/>
    <property type="evidence" value="ECO:0007669"/>
    <property type="project" value="InterPro"/>
</dbReference>
<dbReference type="PRINTS" id="PR00120">
    <property type="entry name" value="HATPASE"/>
</dbReference>
<dbReference type="STRING" id="1121306.SAMN02745196_02274"/>
<feature type="transmembrane region" description="Helical" evidence="6">
    <location>
        <begin position="601"/>
        <end position="622"/>
    </location>
</feature>
<dbReference type="NCBIfam" id="TIGR01494">
    <property type="entry name" value="ATPase_P-type"/>
    <property type="match status" value="2"/>
</dbReference>
<evidence type="ECO:0000256" key="5">
    <source>
        <dbReference type="ARBA" id="ARBA00023136"/>
    </source>
</evidence>
<dbReference type="SFLD" id="SFLDF00027">
    <property type="entry name" value="p-type_atpase"/>
    <property type="match status" value="1"/>
</dbReference>
<comment type="subcellular location">
    <subcellularLocation>
        <location evidence="1">Membrane</location>
        <topology evidence="1">Multi-pass membrane protein</topology>
    </subcellularLocation>
</comment>
<dbReference type="GO" id="GO:0016020">
    <property type="term" value="C:membrane"/>
    <property type="evidence" value="ECO:0007669"/>
    <property type="project" value="UniProtKB-SubCell"/>
</dbReference>
<evidence type="ECO:0000256" key="3">
    <source>
        <dbReference type="ARBA" id="ARBA00022967"/>
    </source>
</evidence>
<evidence type="ECO:0000256" key="1">
    <source>
        <dbReference type="ARBA" id="ARBA00004141"/>
    </source>
</evidence>
<organism evidence="8 9">
    <name type="scientific">Clostridium collagenovorans DSM 3089</name>
    <dbReference type="NCBI Taxonomy" id="1121306"/>
    <lineage>
        <taxon>Bacteria</taxon>
        <taxon>Bacillati</taxon>
        <taxon>Bacillota</taxon>
        <taxon>Clostridia</taxon>
        <taxon>Eubacteriales</taxon>
        <taxon>Clostridiaceae</taxon>
        <taxon>Clostridium</taxon>
    </lineage>
</organism>
<dbReference type="InterPro" id="IPR023298">
    <property type="entry name" value="ATPase_P-typ_TM_dom_sf"/>
</dbReference>
<dbReference type="OrthoDB" id="9760364at2"/>
<evidence type="ECO:0000256" key="6">
    <source>
        <dbReference type="SAM" id="Phobius"/>
    </source>
</evidence>
<name>A0A1M5XJQ9_9CLOT</name>
<evidence type="ECO:0000313" key="8">
    <source>
        <dbReference type="EMBL" id="SHH99503.1"/>
    </source>
</evidence>
<dbReference type="Pfam" id="PF00122">
    <property type="entry name" value="E1-E2_ATPase"/>
    <property type="match status" value="1"/>
</dbReference>
<keyword evidence="4 6" id="KW-1133">Transmembrane helix</keyword>
<proteinExistence type="predicted"/>
<feature type="transmembrane region" description="Helical" evidence="6">
    <location>
        <begin position="722"/>
        <end position="740"/>
    </location>
</feature>